<comment type="caution">
    <text evidence="3">The sequence shown here is derived from an EMBL/GenBank/DDBJ whole genome shotgun (WGS) entry which is preliminary data.</text>
</comment>
<feature type="region of interest" description="Disordered" evidence="1">
    <location>
        <begin position="179"/>
        <end position="200"/>
    </location>
</feature>
<keyword evidence="2" id="KW-0812">Transmembrane</keyword>
<evidence type="ECO:0000256" key="1">
    <source>
        <dbReference type="SAM" id="MobiDB-lite"/>
    </source>
</evidence>
<dbReference type="AlphaFoldDB" id="A0A426X8Y0"/>
<feature type="transmembrane region" description="Helical" evidence="2">
    <location>
        <begin position="47"/>
        <end position="69"/>
    </location>
</feature>
<organism evidence="3 4">
    <name type="scientific">Ensete ventricosum</name>
    <name type="common">Abyssinian banana</name>
    <name type="synonym">Musa ensete</name>
    <dbReference type="NCBI Taxonomy" id="4639"/>
    <lineage>
        <taxon>Eukaryota</taxon>
        <taxon>Viridiplantae</taxon>
        <taxon>Streptophyta</taxon>
        <taxon>Embryophyta</taxon>
        <taxon>Tracheophyta</taxon>
        <taxon>Spermatophyta</taxon>
        <taxon>Magnoliopsida</taxon>
        <taxon>Liliopsida</taxon>
        <taxon>Zingiberales</taxon>
        <taxon>Musaceae</taxon>
        <taxon>Ensete</taxon>
    </lineage>
</organism>
<dbReference type="EMBL" id="AMZH03024301">
    <property type="protein sequence ID" value="RRT35932.1"/>
    <property type="molecule type" value="Genomic_DNA"/>
</dbReference>
<evidence type="ECO:0000313" key="4">
    <source>
        <dbReference type="Proteomes" id="UP000287651"/>
    </source>
</evidence>
<gene>
    <name evidence="3" type="ORF">B296_00042326</name>
</gene>
<proteinExistence type="predicted"/>
<evidence type="ECO:0000313" key="3">
    <source>
        <dbReference type="EMBL" id="RRT35932.1"/>
    </source>
</evidence>
<evidence type="ECO:0000256" key="2">
    <source>
        <dbReference type="SAM" id="Phobius"/>
    </source>
</evidence>
<keyword evidence="2" id="KW-0472">Membrane</keyword>
<accession>A0A426X8Y0</accession>
<dbReference type="Proteomes" id="UP000287651">
    <property type="component" value="Unassembled WGS sequence"/>
</dbReference>
<keyword evidence="2" id="KW-1133">Transmembrane helix</keyword>
<reference evidence="3 4" key="1">
    <citation type="journal article" date="2014" name="Agronomy (Basel)">
        <title>A Draft Genome Sequence for Ensete ventricosum, the Drought-Tolerant Tree Against Hunger.</title>
        <authorList>
            <person name="Harrison J."/>
            <person name="Moore K.A."/>
            <person name="Paszkiewicz K."/>
            <person name="Jones T."/>
            <person name="Grant M."/>
            <person name="Ambacheew D."/>
            <person name="Muzemil S."/>
            <person name="Studholme D.J."/>
        </authorList>
    </citation>
    <scope>NUCLEOTIDE SEQUENCE [LARGE SCALE GENOMIC DNA]</scope>
</reference>
<protein>
    <submittedName>
        <fullName evidence="3">Uncharacterized protein</fullName>
    </submittedName>
</protein>
<name>A0A426X8Y0_ENSVE</name>
<sequence length="250" mass="27350">MAGGGIVVEETTSSSIKPSLPSRTLYAHNLSHTDDELRSFRSNARHVVVFWSLLLLLGIFVTIACHIVLSYPLPNALTMCEGIREDNVEDDVDENVQEEEEGPGDHCVPSVELVDAHPPEIDALVDSPASEDHNEGKEQQRHAGIMNDVLTNLSTEPNISSGYRLSPVRLESENSGIGCSALDEGPAEGTTASRKSKTMDECESMDYTMSSTPFKSSEAQQNHVGTSQISPQSVFMVRVVRRFQLAQYSD</sequence>